<dbReference type="PRINTS" id="PR00080">
    <property type="entry name" value="SDRFAMILY"/>
</dbReference>
<dbReference type="AlphaFoldDB" id="I0K2J0"/>
<dbReference type="Proteomes" id="UP000011058">
    <property type="component" value="Chromosome"/>
</dbReference>
<name>I0K2J0_9BACT</name>
<keyword evidence="2" id="KW-0560">Oxidoreductase</keyword>
<dbReference type="PRINTS" id="PR00081">
    <property type="entry name" value="GDHRDH"/>
</dbReference>
<evidence type="ECO:0000313" key="5">
    <source>
        <dbReference type="Proteomes" id="UP000011058"/>
    </source>
</evidence>
<dbReference type="RefSeq" id="WP_015329443.1">
    <property type="nucleotide sequence ID" value="NC_020054.1"/>
</dbReference>
<dbReference type="PANTHER" id="PTHR43976">
    <property type="entry name" value="SHORT CHAIN DEHYDROGENASE"/>
    <property type="match status" value="1"/>
</dbReference>
<evidence type="ECO:0000256" key="1">
    <source>
        <dbReference type="ARBA" id="ARBA00006484"/>
    </source>
</evidence>
<dbReference type="HOGENOM" id="CLU_010194_2_9_10"/>
<dbReference type="NCBIfam" id="NF006114">
    <property type="entry name" value="PRK08263.1"/>
    <property type="match status" value="1"/>
</dbReference>
<sequence>MKHWLITGASRGFGKIWAEAALKRGDKVAATARNTDDIADLVSTYGDAVLPIQLDVTDRQANIDAVQQAHQAFGQLDILVSNAGYGHFGAIEEITEAEARQQLDTNLFGSLWLIQAALPIMREQGSGHIIQVSSVGGVAAFASLGMYHASKWGIEAICESLSQEVADFGIHVTLIEPGGFDTDWRGDSAKRSQPIAAYDPIREKRAQMMKNTTQGNPEATAAALMKVVDAEKPPLRIFFGSMPLKIVEPTYQKRLDTWREWNAVSEEAQG</sequence>
<dbReference type="Pfam" id="PF00106">
    <property type="entry name" value="adh_short"/>
    <property type="match status" value="1"/>
</dbReference>
<organism evidence="4 5">
    <name type="scientific">Fibrella aestuarina BUZ 2</name>
    <dbReference type="NCBI Taxonomy" id="1166018"/>
    <lineage>
        <taxon>Bacteria</taxon>
        <taxon>Pseudomonadati</taxon>
        <taxon>Bacteroidota</taxon>
        <taxon>Cytophagia</taxon>
        <taxon>Cytophagales</taxon>
        <taxon>Spirosomataceae</taxon>
        <taxon>Fibrella</taxon>
    </lineage>
</organism>
<reference evidence="4 5" key="1">
    <citation type="journal article" date="2012" name="J. Bacteriol.">
        <title>Genome Sequence of Fibrella aestuarina BUZ 2T, a Filamentous Marine Bacterium.</title>
        <authorList>
            <person name="Filippini M."/>
            <person name="Qi W."/>
            <person name="Blom J."/>
            <person name="Goesmann A."/>
            <person name="Smits T.H."/>
            <person name="Bagheri H.C."/>
        </authorList>
    </citation>
    <scope>NUCLEOTIDE SEQUENCE [LARGE SCALE GENOMIC DNA]</scope>
    <source>
        <strain evidence="5">BUZ 2T</strain>
    </source>
</reference>
<dbReference type="EMBL" id="HE796683">
    <property type="protein sequence ID" value="CCG98343.1"/>
    <property type="molecule type" value="Genomic_DNA"/>
</dbReference>
<dbReference type="InterPro" id="IPR036291">
    <property type="entry name" value="NAD(P)-bd_dom_sf"/>
</dbReference>
<dbReference type="CDD" id="cd05374">
    <property type="entry name" value="17beta-HSD-like_SDR_c"/>
    <property type="match status" value="1"/>
</dbReference>
<dbReference type="eggNOG" id="COG4221">
    <property type="taxonomic scope" value="Bacteria"/>
</dbReference>
<keyword evidence="5" id="KW-1185">Reference proteome</keyword>
<evidence type="ECO:0000256" key="2">
    <source>
        <dbReference type="ARBA" id="ARBA00023002"/>
    </source>
</evidence>
<dbReference type="SUPFAM" id="SSF51735">
    <property type="entry name" value="NAD(P)-binding Rossmann-fold domains"/>
    <property type="match status" value="1"/>
</dbReference>
<evidence type="ECO:0000256" key="3">
    <source>
        <dbReference type="RuleBase" id="RU000363"/>
    </source>
</evidence>
<accession>I0K2J0</accession>
<proteinExistence type="inferred from homology"/>
<dbReference type="STRING" id="1166018.FAES_0330"/>
<dbReference type="InterPro" id="IPR051911">
    <property type="entry name" value="SDR_oxidoreductase"/>
</dbReference>
<protein>
    <submittedName>
        <fullName evidence="4">Short chain dehydrogenase</fullName>
    </submittedName>
</protein>
<dbReference type="PANTHER" id="PTHR43976:SF16">
    <property type="entry name" value="SHORT-CHAIN DEHYDROGENASE_REDUCTASE FAMILY PROTEIN"/>
    <property type="match status" value="1"/>
</dbReference>
<comment type="similarity">
    <text evidence="1 3">Belongs to the short-chain dehydrogenases/reductases (SDR) family.</text>
</comment>
<dbReference type="PATRIC" id="fig|1166018.3.peg.338"/>
<evidence type="ECO:0000313" key="4">
    <source>
        <dbReference type="EMBL" id="CCG98343.1"/>
    </source>
</evidence>
<dbReference type="GO" id="GO:0016491">
    <property type="term" value="F:oxidoreductase activity"/>
    <property type="evidence" value="ECO:0007669"/>
    <property type="project" value="UniProtKB-KW"/>
</dbReference>
<dbReference type="InterPro" id="IPR002347">
    <property type="entry name" value="SDR_fam"/>
</dbReference>
<dbReference type="Gene3D" id="3.40.50.720">
    <property type="entry name" value="NAD(P)-binding Rossmann-like Domain"/>
    <property type="match status" value="1"/>
</dbReference>
<gene>
    <name evidence="4" type="ORF">FAES_0330</name>
</gene>
<dbReference type="KEGG" id="fae:FAES_0330"/>